<keyword evidence="8 10" id="KW-0460">Magnesium</keyword>
<evidence type="ECO:0000256" key="3">
    <source>
        <dbReference type="ARBA" id="ARBA00005842"/>
    </source>
</evidence>
<dbReference type="GO" id="GO:0052381">
    <property type="term" value="F:tRNA dimethylallyltransferase activity"/>
    <property type="evidence" value="ECO:0007669"/>
    <property type="project" value="UniProtKB-UniRule"/>
</dbReference>
<dbReference type="EC" id="2.5.1.75" evidence="10"/>
<dbReference type="Gene3D" id="3.40.50.300">
    <property type="entry name" value="P-loop containing nucleotide triphosphate hydrolases"/>
    <property type="match status" value="1"/>
</dbReference>
<dbReference type="Gene3D" id="1.10.20.140">
    <property type="match status" value="1"/>
</dbReference>
<feature type="site" description="Interaction with substrate tRNA" evidence="10">
    <location>
        <position position="101"/>
    </location>
</feature>
<dbReference type="PATRIC" id="fig|1618578.3.peg.842"/>
<evidence type="ECO:0000256" key="10">
    <source>
        <dbReference type="HAMAP-Rule" id="MF_00185"/>
    </source>
</evidence>
<keyword evidence="5 10" id="KW-0819">tRNA processing</keyword>
<gene>
    <name evidence="10" type="primary">miaA</name>
    <name evidence="14" type="ORF">UV74_C0013G0487</name>
</gene>
<evidence type="ECO:0000256" key="5">
    <source>
        <dbReference type="ARBA" id="ARBA00022694"/>
    </source>
</evidence>
<evidence type="ECO:0000256" key="13">
    <source>
        <dbReference type="RuleBase" id="RU003785"/>
    </source>
</evidence>
<dbReference type="InterPro" id="IPR039657">
    <property type="entry name" value="Dimethylallyltransferase"/>
</dbReference>
<proteinExistence type="inferred from homology"/>
<feature type="binding site" evidence="10">
    <location>
        <begin position="13"/>
        <end position="18"/>
    </location>
    <ligand>
        <name>substrate</name>
    </ligand>
</feature>
<dbReference type="Pfam" id="PF01715">
    <property type="entry name" value="IPPT"/>
    <property type="match status" value="1"/>
</dbReference>
<comment type="catalytic activity">
    <reaction evidence="9 10 11">
        <text>adenosine(37) in tRNA + dimethylallyl diphosphate = N(6)-dimethylallyladenosine(37) in tRNA + diphosphate</text>
        <dbReference type="Rhea" id="RHEA:26482"/>
        <dbReference type="Rhea" id="RHEA-COMP:10162"/>
        <dbReference type="Rhea" id="RHEA-COMP:10375"/>
        <dbReference type="ChEBI" id="CHEBI:33019"/>
        <dbReference type="ChEBI" id="CHEBI:57623"/>
        <dbReference type="ChEBI" id="CHEBI:74411"/>
        <dbReference type="ChEBI" id="CHEBI:74415"/>
        <dbReference type="EC" id="2.5.1.75"/>
    </reaction>
</comment>
<evidence type="ECO:0000256" key="7">
    <source>
        <dbReference type="ARBA" id="ARBA00022840"/>
    </source>
</evidence>
<sequence length="306" mass="35101">MIINKLLVICGPTATGKTKLAARLAKKLNGEIISADSRQVYQGFDIGTGKDFDLLKEMKFWGYDLVGSREEYSVAQYIKFARKTVENICARGKLPIIIGGTGLYIKGLIDGIETSRIKKNLNLRVTLRDKSAAELFDILESVDIAKARSLNESDKRNPRRLIRAIEISKSNLDLRLSNTELTKTNYDLLMIGLGASKGDLNENIKERVIKRVDAGIKEEISGLLKSGVSWDDQSMSSLGYRQWKPYFEGKVGQKEVIDNWIRAERQYAKRQMTWFKRDKRIRWFDVHENSFEKHVEDLVQKWYSVK</sequence>
<evidence type="ECO:0000256" key="4">
    <source>
        <dbReference type="ARBA" id="ARBA00022679"/>
    </source>
</evidence>
<comment type="caution">
    <text evidence="14">The sequence shown here is derived from an EMBL/GenBank/DDBJ whole genome shotgun (WGS) entry which is preliminary data.</text>
</comment>
<comment type="similarity">
    <text evidence="3 10 13">Belongs to the IPP transferase family.</text>
</comment>
<accession>A0A0G1DHM2</accession>
<reference evidence="14 15" key="1">
    <citation type="journal article" date="2015" name="Nature">
        <title>rRNA introns, odd ribosomes, and small enigmatic genomes across a large radiation of phyla.</title>
        <authorList>
            <person name="Brown C.T."/>
            <person name="Hug L.A."/>
            <person name="Thomas B.C."/>
            <person name="Sharon I."/>
            <person name="Castelle C.J."/>
            <person name="Singh A."/>
            <person name="Wilkins M.J."/>
            <person name="Williams K.H."/>
            <person name="Banfield J.F."/>
        </authorList>
    </citation>
    <scope>NUCLEOTIDE SEQUENCE [LARGE SCALE GENOMIC DNA]</scope>
</reference>
<dbReference type="GO" id="GO:0005524">
    <property type="term" value="F:ATP binding"/>
    <property type="evidence" value="ECO:0007669"/>
    <property type="project" value="UniProtKB-UniRule"/>
</dbReference>
<dbReference type="GO" id="GO:0006400">
    <property type="term" value="P:tRNA modification"/>
    <property type="evidence" value="ECO:0007669"/>
    <property type="project" value="TreeGrafter"/>
</dbReference>
<evidence type="ECO:0000256" key="9">
    <source>
        <dbReference type="ARBA" id="ARBA00049563"/>
    </source>
</evidence>
<dbReference type="SUPFAM" id="SSF52540">
    <property type="entry name" value="P-loop containing nucleoside triphosphate hydrolases"/>
    <property type="match status" value="1"/>
</dbReference>
<dbReference type="STRING" id="1618578.UV74_C0013G0487"/>
<comment type="function">
    <text evidence="2 10 12">Catalyzes the transfer of a dimethylallyl group onto the adenine at position 37 in tRNAs that read codons beginning with uridine, leading to the formation of N6-(dimethylallyl)adenosine (i(6)A).</text>
</comment>
<dbReference type="InterPro" id="IPR027417">
    <property type="entry name" value="P-loop_NTPase"/>
</dbReference>
<dbReference type="Proteomes" id="UP000034090">
    <property type="component" value="Unassembled WGS sequence"/>
</dbReference>
<evidence type="ECO:0000256" key="8">
    <source>
        <dbReference type="ARBA" id="ARBA00022842"/>
    </source>
</evidence>
<evidence type="ECO:0000256" key="11">
    <source>
        <dbReference type="RuleBase" id="RU003783"/>
    </source>
</evidence>
<keyword evidence="6 10" id="KW-0547">Nucleotide-binding</keyword>
<dbReference type="AlphaFoldDB" id="A0A0G1DHM2"/>
<protein>
    <recommendedName>
        <fullName evidence="10">tRNA dimethylallyltransferase</fullName>
        <ecNumber evidence="10">2.5.1.75</ecNumber>
    </recommendedName>
    <alternativeName>
        <fullName evidence="10">Dimethylallyl diphosphate:tRNA dimethylallyltransferase</fullName>
        <shortName evidence="10">DMAPP:tRNA dimethylallyltransferase</shortName>
        <shortName evidence="10">DMATase</shortName>
    </alternativeName>
    <alternativeName>
        <fullName evidence="10">Isopentenyl-diphosphate:tRNA isopentenyltransferase</fullName>
        <shortName evidence="10">IPP transferase</shortName>
        <shortName evidence="10">IPPT</shortName>
        <shortName evidence="10">IPTase</shortName>
    </alternativeName>
</protein>
<keyword evidence="7 10" id="KW-0067">ATP-binding</keyword>
<keyword evidence="4 10" id="KW-0808">Transferase</keyword>
<evidence type="ECO:0000256" key="6">
    <source>
        <dbReference type="ARBA" id="ARBA00022741"/>
    </source>
</evidence>
<organism evidence="14 15">
    <name type="scientific">Candidatus Woesebacteria bacterium GW2011_GWB1_43_14</name>
    <dbReference type="NCBI Taxonomy" id="1618578"/>
    <lineage>
        <taxon>Bacteria</taxon>
        <taxon>Candidatus Woeseibacteriota</taxon>
    </lineage>
</organism>
<evidence type="ECO:0000256" key="1">
    <source>
        <dbReference type="ARBA" id="ARBA00001946"/>
    </source>
</evidence>
<dbReference type="PANTHER" id="PTHR11088">
    <property type="entry name" value="TRNA DIMETHYLALLYLTRANSFERASE"/>
    <property type="match status" value="1"/>
</dbReference>
<dbReference type="HAMAP" id="MF_00185">
    <property type="entry name" value="IPP_trans"/>
    <property type="match status" value="1"/>
</dbReference>
<comment type="cofactor">
    <cofactor evidence="1 10">
        <name>Mg(2+)</name>
        <dbReference type="ChEBI" id="CHEBI:18420"/>
    </cofactor>
</comment>
<evidence type="ECO:0000313" key="15">
    <source>
        <dbReference type="Proteomes" id="UP000034090"/>
    </source>
</evidence>
<comment type="subunit">
    <text evidence="10">Monomer.</text>
</comment>
<dbReference type="PANTHER" id="PTHR11088:SF60">
    <property type="entry name" value="TRNA DIMETHYLALLYLTRANSFERASE"/>
    <property type="match status" value="1"/>
</dbReference>
<dbReference type="InterPro" id="IPR018022">
    <property type="entry name" value="IPT"/>
</dbReference>
<feature type="binding site" evidence="10">
    <location>
        <begin position="11"/>
        <end position="18"/>
    </location>
    <ligand>
        <name>ATP</name>
        <dbReference type="ChEBI" id="CHEBI:30616"/>
    </ligand>
</feature>
<evidence type="ECO:0000256" key="2">
    <source>
        <dbReference type="ARBA" id="ARBA00003213"/>
    </source>
</evidence>
<evidence type="ECO:0000256" key="12">
    <source>
        <dbReference type="RuleBase" id="RU003784"/>
    </source>
</evidence>
<comment type="caution">
    <text evidence="10">Lacks conserved residue(s) required for the propagation of feature annotation.</text>
</comment>
<dbReference type="NCBIfam" id="TIGR00174">
    <property type="entry name" value="miaA"/>
    <property type="match status" value="1"/>
</dbReference>
<feature type="region of interest" description="Interaction with substrate tRNA" evidence="10">
    <location>
        <begin position="36"/>
        <end position="39"/>
    </location>
</feature>
<dbReference type="EMBL" id="LCFQ01000013">
    <property type="protein sequence ID" value="KKS97365.1"/>
    <property type="molecule type" value="Genomic_DNA"/>
</dbReference>
<evidence type="ECO:0000313" key="14">
    <source>
        <dbReference type="EMBL" id="KKS97365.1"/>
    </source>
</evidence>
<name>A0A0G1DHM2_9BACT</name>